<evidence type="ECO:0000256" key="3">
    <source>
        <dbReference type="ARBA" id="ARBA00022692"/>
    </source>
</evidence>
<keyword evidence="5 6" id="KW-0472">Membrane</keyword>
<dbReference type="Proteomes" id="UP000046395">
    <property type="component" value="Unassembled WGS sequence"/>
</dbReference>
<evidence type="ECO:0000313" key="7">
    <source>
        <dbReference type="Proteomes" id="UP000046395"/>
    </source>
</evidence>
<dbReference type="Pfam" id="PF04117">
    <property type="entry name" value="Mpv17_PMP22"/>
    <property type="match status" value="1"/>
</dbReference>
<dbReference type="GO" id="GO:0005739">
    <property type="term" value="C:mitochondrion"/>
    <property type="evidence" value="ECO:0007669"/>
    <property type="project" value="TreeGrafter"/>
</dbReference>
<evidence type="ECO:0000256" key="6">
    <source>
        <dbReference type="RuleBase" id="RU363053"/>
    </source>
</evidence>
<dbReference type="GO" id="GO:0061668">
    <property type="term" value="P:mitochondrial ribosome assembly"/>
    <property type="evidence" value="ECO:0007669"/>
    <property type="project" value="TreeGrafter"/>
</dbReference>
<dbReference type="PANTHER" id="PTHR11266">
    <property type="entry name" value="PEROXISOMAL MEMBRANE PROTEIN 2, PXMP2 MPV17"/>
    <property type="match status" value="1"/>
</dbReference>
<comment type="subcellular location">
    <subcellularLocation>
        <location evidence="1">Membrane</location>
        <topology evidence="1">Multi-pass membrane protein</topology>
    </subcellularLocation>
</comment>
<evidence type="ECO:0000313" key="8">
    <source>
        <dbReference type="WBParaSite" id="TMUE_2000009387.1"/>
    </source>
</evidence>
<keyword evidence="3 6" id="KW-0812">Transmembrane</keyword>
<dbReference type="WBParaSite" id="TMUE_2000009387.1">
    <property type="protein sequence ID" value="TMUE_2000009387.1"/>
    <property type="gene ID" value="WBGene00286144"/>
</dbReference>
<accession>A0A5S6QR66</accession>
<dbReference type="GO" id="GO:0016020">
    <property type="term" value="C:membrane"/>
    <property type="evidence" value="ECO:0007669"/>
    <property type="project" value="UniProtKB-SubCell"/>
</dbReference>
<feature type="transmembrane region" description="Helical" evidence="6">
    <location>
        <begin position="68"/>
        <end position="86"/>
    </location>
</feature>
<evidence type="ECO:0000256" key="1">
    <source>
        <dbReference type="ARBA" id="ARBA00004141"/>
    </source>
</evidence>
<dbReference type="STRING" id="70415.A0A5S6QR66"/>
<feature type="transmembrane region" description="Helical" evidence="6">
    <location>
        <begin position="30"/>
        <end position="48"/>
    </location>
</feature>
<comment type="similarity">
    <text evidence="2 6">Belongs to the peroxisomal membrane protein PXMP2/4 family.</text>
</comment>
<keyword evidence="7" id="KW-1185">Reference proteome</keyword>
<dbReference type="PANTHER" id="PTHR11266:SF8">
    <property type="entry name" value="MPV17-LIKE PROTEIN 2"/>
    <property type="match status" value="1"/>
</dbReference>
<evidence type="ECO:0000256" key="5">
    <source>
        <dbReference type="ARBA" id="ARBA00023136"/>
    </source>
</evidence>
<evidence type="ECO:0000256" key="4">
    <source>
        <dbReference type="ARBA" id="ARBA00022989"/>
    </source>
</evidence>
<dbReference type="AlphaFoldDB" id="A0A5S6QR66"/>
<keyword evidence="4 6" id="KW-1133">Transmembrane helix</keyword>
<name>A0A5S6QR66_TRIMR</name>
<evidence type="ECO:0000256" key="2">
    <source>
        <dbReference type="ARBA" id="ARBA00006824"/>
    </source>
</evidence>
<protein>
    <submittedName>
        <fullName evidence="8">Mpv17-like protein 2</fullName>
    </submittedName>
</protein>
<sequence>MAGLGDGIQQTYEMATGSTHVLDWSRVGKMSAAGASFGLIGHFWYIWLDKRFRGNSPSVVLSKVLLDQLALSPFCLTIYFAILGTMERSGFVKFRDRIACEGPLIYLAEWLVWPPAQIINFYYLPTRYRVLYDNFICLSFDIYISKLMNCRNLE</sequence>
<dbReference type="InterPro" id="IPR007248">
    <property type="entry name" value="Mpv17_PMP22"/>
</dbReference>
<organism evidence="7 8">
    <name type="scientific">Trichuris muris</name>
    <name type="common">Mouse whipworm</name>
    <dbReference type="NCBI Taxonomy" id="70415"/>
    <lineage>
        <taxon>Eukaryota</taxon>
        <taxon>Metazoa</taxon>
        <taxon>Ecdysozoa</taxon>
        <taxon>Nematoda</taxon>
        <taxon>Enoplea</taxon>
        <taxon>Dorylaimia</taxon>
        <taxon>Trichinellida</taxon>
        <taxon>Trichuridae</taxon>
        <taxon>Trichuris</taxon>
    </lineage>
</organism>
<reference evidence="8" key="1">
    <citation type="submission" date="2019-12" db="UniProtKB">
        <authorList>
            <consortium name="WormBaseParasite"/>
        </authorList>
    </citation>
    <scope>IDENTIFICATION</scope>
</reference>
<proteinExistence type="inferred from homology"/>